<keyword evidence="6" id="KW-0406">Ion transport</keyword>
<dbReference type="GO" id="GO:0009279">
    <property type="term" value="C:cell outer membrane"/>
    <property type="evidence" value="ECO:0007669"/>
    <property type="project" value="UniProtKB-SubCell"/>
</dbReference>
<organism evidence="15 16">
    <name type="scientific">Rheinheimera nanhaiensis E407-8</name>
    <dbReference type="NCBI Taxonomy" id="562729"/>
    <lineage>
        <taxon>Bacteria</taxon>
        <taxon>Pseudomonadati</taxon>
        <taxon>Pseudomonadota</taxon>
        <taxon>Gammaproteobacteria</taxon>
        <taxon>Chromatiales</taxon>
        <taxon>Chromatiaceae</taxon>
        <taxon>Rheinheimera</taxon>
    </lineage>
</organism>
<sequence length="586" mass="64582">MFKPALAAVLVASCCSAKADNIEHISIYANRTATPAQDVLASVTVLERDEIVARQATDLPALLAQLPGINLSRDGGRGQSSGVYIRGGNTGHTLVLVDGVRTGSATLGYKSLAMLPLELIERIEVIRGPRAAWYGSDALAGVIAISTRRAQAVELNANVGSYGQAGTDLSLSHQSGSLQLHATAGISRADGFNVRDDLDSDNDGYRQQFVKLAADYDTTLGLFSAQADVNSGTYQFDNAWSSEDEADTLSRAYFIGWQQQLGGWQHQTRLSRNLDREVTFGPESRSPFNTVRDEFSYQAATDLTETLSWLGGVNWYQEQVSKAAPDFEQTSRINRAAFTALQYQQAAWQLEGTVRRDLINQYGANNTWQLAAAYQLSEHWQARLSRGAAFKAPSFNELYFPGFANPDLKPQESISDELALVYQGDHLHMQVAWFDRDITNLIQGVEQAENVLLASIKGLELSIKQRWQQLGSDFNYTWLDSENHSTGLQLERRPEHSINWRGSYQRDNLSVFVSADYQSSTYQGAFAPVANLGGFTLWGLGGSYQLNDQLSVRAKLDNLLDKDYQTSAGYTTAGINFAISLSYSPR</sequence>
<dbReference type="CDD" id="cd01347">
    <property type="entry name" value="ligand_gated_channel"/>
    <property type="match status" value="1"/>
</dbReference>
<keyword evidence="2 10" id="KW-0813">Transport</keyword>
<feature type="signal peptide" evidence="12">
    <location>
        <begin position="1"/>
        <end position="19"/>
    </location>
</feature>
<dbReference type="RefSeq" id="WP_008224118.1">
    <property type="nucleotide sequence ID" value="NZ_BAFK01000030.1"/>
</dbReference>
<comment type="similarity">
    <text evidence="10 11">Belongs to the TonB-dependent receptor family.</text>
</comment>
<dbReference type="Pfam" id="PF00593">
    <property type="entry name" value="TonB_dep_Rec_b-barrel"/>
    <property type="match status" value="1"/>
</dbReference>
<protein>
    <submittedName>
        <fullName evidence="15">Iron complex outermembrane recepter protein</fullName>
    </submittedName>
</protein>
<dbReference type="InterPro" id="IPR039426">
    <property type="entry name" value="TonB-dep_rcpt-like"/>
</dbReference>
<keyword evidence="4 10" id="KW-0812">Transmembrane</keyword>
<keyword evidence="5 12" id="KW-0732">Signal</keyword>
<evidence type="ECO:0000256" key="11">
    <source>
        <dbReference type="RuleBase" id="RU003357"/>
    </source>
</evidence>
<evidence type="ECO:0000256" key="1">
    <source>
        <dbReference type="ARBA" id="ARBA00004571"/>
    </source>
</evidence>
<name>I1E2H4_9GAMM</name>
<evidence type="ECO:0000313" key="16">
    <source>
        <dbReference type="Proteomes" id="UP000004374"/>
    </source>
</evidence>
<proteinExistence type="inferred from homology"/>
<dbReference type="Gene3D" id="2.170.130.10">
    <property type="entry name" value="TonB-dependent receptor, plug domain"/>
    <property type="match status" value="1"/>
</dbReference>
<keyword evidence="8 10" id="KW-0472">Membrane</keyword>
<dbReference type="GO" id="GO:0015889">
    <property type="term" value="P:cobalamin transport"/>
    <property type="evidence" value="ECO:0007669"/>
    <property type="project" value="TreeGrafter"/>
</dbReference>
<dbReference type="InterPro" id="IPR037066">
    <property type="entry name" value="Plug_dom_sf"/>
</dbReference>
<gene>
    <name evidence="15" type="ORF">RNAN_3527</name>
</gene>
<keyword evidence="3 10" id="KW-1134">Transmembrane beta strand</keyword>
<dbReference type="InterPro" id="IPR036942">
    <property type="entry name" value="Beta-barrel_TonB_sf"/>
</dbReference>
<dbReference type="PROSITE" id="PS52016">
    <property type="entry name" value="TONB_DEPENDENT_REC_3"/>
    <property type="match status" value="1"/>
</dbReference>
<comment type="subcellular location">
    <subcellularLocation>
        <location evidence="1 10">Cell outer membrane</location>
        <topology evidence="1 10">Multi-pass membrane protein</topology>
    </subcellularLocation>
</comment>
<dbReference type="InterPro" id="IPR012910">
    <property type="entry name" value="Plug_dom"/>
</dbReference>
<dbReference type="InterPro" id="IPR000531">
    <property type="entry name" value="Beta-barrel_TonB"/>
</dbReference>
<accession>I1E2H4</accession>
<evidence type="ECO:0000256" key="9">
    <source>
        <dbReference type="ARBA" id="ARBA00023237"/>
    </source>
</evidence>
<evidence type="ECO:0000256" key="8">
    <source>
        <dbReference type="ARBA" id="ARBA00023136"/>
    </source>
</evidence>
<evidence type="ECO:0000313" key="15">
    <source>
        <dbReference type="EMBL" id="GAB60502.1"/>
    </source>
</evidence>
<keyword evidence="16" id="KW-1185">Reference proteome</keyword>
<evidence type="ECO:0000256" key="7">
    <source>
        <dbReference type="ARBA" id="ARBA00023077"/>
    </source>
</evidence>
<feature type="domain" description="TonB-dependent receptor-like beta-barrel" evidence="13">
    <location>
        <begin position="187"/>
        <end position="559"/>
    </location>
</feature>
<evidence type="ECO:0000256" key="2">
    <source>
        <dbReference type="ARBA" id="ARBA00022448"/>
    </source>
</evidence>
<dbReference type="GO" id="GO:0006811">
    <property type="term" value="P:monoatomic ion transport"/>
    <property type="evidence" value="ECO:0007669"/>
    <property type="project" value="UniProtKB-KW"/>
</dbReference>
<dbReference type="SUPFAM" id="SSF56935">
    <property type="entry name" value="Porins"/>
    <property type="match status" value="1"/>
</dbReference>
<dbReference type="Gene3D" id="2.40.170.20">
    <property type="entry name" value="TonB-dependent receptor, beta-barrel domain"/>
    <property type="match status" value="1"/>
</dbReference>
<evidence type="ECO:0000256" key="12">
    <source>
        <dbReference type="SAM" id="SignalP"/>
    </source>
</evidence>
<reference evidence="15 16" key="1">
    <citation type="journal article" date="2012" name="J. Bacteriol.">
        <title>Genome Sequence of the Protease-Producing Bacterium Rheinheimera nanhaiensis E407-8T, Isolated from Deep-Sea Sediment of the South China Sea.</title>
        <authorList>
            <person name="Zhang X.-Y."/>
            <person name="Zhang Y.-J."/>
            <person name="Qin Q.-L."/>
            <person name="Xie B.-B."/>
            <person name="Chen X.-L."/>
            <person name="Zhou B.-C."/>
            <person name="Zhang Y.-Z."/>
        </authorList>
    </citation>
    <scope>NUCLEOTIDE SEQUENCE [LARGE SCALE GENOMIC DNA]</scope>
    <source>
        <strain evidence="15 16">E407-8</strain>
    </source>
</reference>
<evidence type="ECO:0000256" key="5">
    <source>
        <dbReference type="ARBA" id="ARBA00022729"/>
    </source>
</evidence>
<evidence type="ECO:0000256" key="4">
    <source>
        <dbReference type="ARBA" id="ARBA00022692"/>
    </source>
</evidence>
<dbReference type="PANTHER" id="PTHR30069">
    <property type="entry name" value="TONB-DEPENDENT OUTER MEMBRANE RECEPTOR"/>
    <property type="match status" value="1"/>
</dbReference>
<comment type="caution">
    <text evidence="15">The sequence shown here is derived from an EMBL/GenBank/DDBJ whole genome shotgun (WGS) entry which is preliminary data.</text>
</comment>
<evidence type="ECO:0000259" key="13">
    <source>
        <dbReference type="Pfam" id="PF00593"/>
    </source>
</evidence>
<evidence type="ECO:0000256" key="10">
    <source>
        <dbReference type="PROSITE-ProRule" id="PRU01360"/>
    </source>
</evidence>
<dbReference type="AlphaFoldDB" id="I1E2H4"/>
<dbReference type="Pfam" id="PF07715">
    <property type="entry name" value="Plug"/>
    <property type="match status" value="1"/>
</dbReference>
<evidence type="ECO:0000256" key="3">
    <source>
        <dbReference type="ARBA" id="ARBA00022452"/>
    </source>
</evidence>
<evidence type="ECO:0000259" key="14">
    <source>
        <dbReference type="Pfam" id="PF07715"/>
    </source>
</evidence>
<dbReference type="OrthoDB" id="9815954at2"/>
<dbReference type="PANTHER" id="PTHR30069:SF53">
    <property type="entry name" value="COLICIN I RECEPTOR-RELATED"/>
    <property type="match status" value="1"/>
</dbReference>
<evidence type="ECO:0000256" key="6">
    <source>
        <dbReference type="ARBA" id="ARBA00023065"/>
    </source>
</evidence>
<dbReference type="STRING" id="562729.RNAN_3527"/>
<keyword evidence="7 11" id="KW-0798">TonB box</keyword>
<keyword evidence="9 10" id="KW-0998">Cell outer membrane</keyword>
<dbReference type="Proteomes" id="UP000004374">
    <property type="component" value="Unassembled WGS sequence"/>
</dbReference>
<feature type="domain" description="TonB-dependent receptor plug" evidence="14">
    <location>
        <begin position="36"/>
        <end position="142"/>
    </location>
</feature>
<dbReference type="EMBL" id="BAFK01000030">
    <property type="protein sequence ID" value="GAB60502.1"/>
    <property type="molecule type" value="Genomic_DNA"/>
</dbReference>
<feature type="chain" id="PRO_5003639737" evidence="12">
    <location>
        <begin position="20"/>
        <end position="586"/>
    </location>
</feature>